<name>A0ABU4SSW4_9PSEU</name>
<dbReference type="InterPro" id="IPR036689">
    <property type="entry name" value="ESAT-6-like_sf"/>
</dbReference>
<feature type="compositionally biased region" description="Basic and acidic residues" evidence="1">
    <location>
        <begin position="79"/>
        <end position="91"/>
    </location>
</feature>
<dbReference type="Proteomes" id="UP001285521">
    <property type="component" value="Unassembled WGS sequence"/>
</dbReference>
<proteinExistence type="predicted"/>
<dbReference type="Pfam" id="PF10824">
    <property type="entry name" value="T7SS_ESX_EspC"/>
    <property type="match status" value="1"/>
</dbReference>
<dbReference type="SUPFAM" id="SSF140453">
    <property type="entry name" value="EsxAB dimer-like"/>
    <property type="match status" value="1"/>
</dbReference>
<comment type="caution">
    <text evidence="2">The sequence shown here is derived from an EMBL/GenBank/DDBJ whole genome shotgun (WGS) entry which is preliminary data.</text>
</comment>
<evidence type="ECO:0000256" key="1">
    <source>
        <dbReference type="SAM" id="MobiDB-lite"/>
    </source>
</evidence>
<gene>
    <name evidence="2" type="ORF">SK803_02185</name>
</gene>
<accession>A0ABU4SSW4</accession>
<feature type="region of interest" description="Disordered" evidence="1">
    <location>
        <begin position="79"/>
        <end position="99"/>
    </location>
</feature>
<evidence type="ECO:0000313" key="3">
    <source>
        <dbReference type="Proteomes" id="UP001285521"/>
    </source>
</evidence>
<reference evidence="2 3" key="2">
    <citation type="submission" date="2023-11" db="EMBL/GenBank/DDBJ databases">
        <authorList>
            <person name="Lara A.C."/>
            <person name="Chronakova A."/>
        </authorList>
    </citation>
    <scope>NUCLEOTIDE SEQUENCE [LARGE SCALE GENOMIC DNA]</scope>
    <source>
        <strain evidence="2 3">BCCO 10_0856</strain>
    </source>
</reference>
<organism evidence="2 3">
    <name type="scientific">Lentzea miocenica</name>
    <dbReference type="NCBI Taxonomy" id="3095431"/>
    <lineage>
        <taxon>Bacteria</taxon>
        <taxon>Bacillati</taxon>
        <taxon>Actinomycetota</taxon>
        <taxon>Actinomycetes</taxon>
        <taxon>Pseudonocardiales</taxon>
        <taxon>Pseudonocardiaceae</taxon>
        <taxon>Lentzea</taxon>
    </lineage>
</organism>
<reference evidence="2 3" key="1">
    <citation type="submission" date="2023-11" db="EMBL/GenBank/DDBJ databases">
        <title>Lentzea sokolovensis, sp. nov., Lentzea kristufkii, sp. nov., and Lentzea miocenensis, sp. nov., rare actinobacteria from Sokolov Coal Basin, Miocene lacustrine sediment, Czech Republic.</title>
        <authorList>
            <person name="Lara A."/>
            <person name="Kotroba L."/>
            <person name="Nouioui I."/>
            <person name="Neumann-Schaal M."/>
            <person name="Mast Y."/>
            <person name="Chronakova A."/>
        </authorList>
    </citation>
    <scope>NUCLEOTIDE SEQUENCE [LARGE SCALE GENOMIC DNA]</scope>
    <source>
        <strain evidence="2 3">BCCO 10_0856</strain>
    </source>
</reference>
<evidence type="ECO:0000313" key="2">
    <source>
        <dbReference type="EMBL" id="MDX8028996.1"/>
    </source>
</evidence>
<sequence length="99" mass="10502">MSFVVDHEQLRRHAATLTGYADQLSATGGRLPDQLGGESLGSFAQFMTTGLSGAMGETMGGFAHVASTMDQVGEGMRRTAETYQRTDERNAETVTGAGR</sequence>
<dbReference type="InterPro" id="IPR022536">
    <property type="entry name" value="EspC"/>
</dbReference>
<dbReference type="EMBL" id="JAXAVW010000001">
    <property type="protein sequence ID" value="MDX8028996.1"/>
    <property type="molecule type" value="Genomic_DNA"/>
</dbReference>
<keyword evidence="3" id="KW-1185">Reference proteome</keyword>
<protein>
    <submittedName>
        <fullName evidence="2">Type VII secretion target</fullName>
    </submittedName>
</protein>
<dbReference type="Gene3D" id="1.10.287.1060">
    <property type="entry name" value="ESAT-6-like"/>
    <property type="match status" value="1"/>
</dbReference>
<dbReference type="RefSeq" id="WP_319963996.1">
    <property type="nucleotide sequence ID" value="NZ_JAXAVW010000001.1"/>
</dbReference>